<organism evidence="1">
    <name type="scientific">Anguilla anguilla</name>
    <name type="common">European freshwater eel</name>
    <name type="synonym">Muraena anguilla</name>
    <dbReference type="NCBI Taxonomy" id="7936"/>
    <lineage>
        <taxon>Eukaryota</taxon>
        <taxon>Metazoa</taxon>
        <taxon>Chordata</taxon>
        <taxon>Craniata</taxon>
        <taxon>Vertebrata</taxon>
        <taxon>Euteleostomi</taxon>
        <taxon>Actinopterygii</taxon>
        <taxon>Neopterygii</taxon>
        <taxon>Teleostei</taxon>
        <taxon>Anguilliformes</taxon>
        <taxon>Anguillidae</taxon>
        <taxon>Anguilla</taxon>
    </lineage>
</organism>
<accession>A0A0E9VSJ0</accession>
<name>A0A0E9VSJ0_ANGAN</name>
<protein>
    <submittedName>
        <fullName evidence="1">Uncharacterized protein</fullName>
    </submittedName>
</protein>
<dbReference type="EMBL" id="GBXM01027493">
    <property type="protein sequence ID" value="JAH81084.1"/>
    <property type="molecule type" value="Transcribed_RNA"/>
</dbReference>
<evidence type="ECO:0000313" key="1">
    <source>
        <dbReference type="EMBL" id="JAH81084.1"/>
    </source>
</evidence>
<sequence length="37" mass="4608">MIFICRYRQQIYHSKRFEGCFLKSFHLKIFSFNMSNS</sequence>
<dbReference type="AlphaFoldDB" id="A0A0E9VSJ0"/>
<proteinExistence type="predicted"/>
<reference evidence="1" key="1">
    <citation type="submission" date="2014-11" db="EMBL/GenBank/DDBJ databases">
        <authorList>
            <person name="Amaro Gonzalez C."/>
        </authorList>
    </citation>
    <scope>NUCLEOTIDE SEQUENCE</scope>
</reference>
<reference evidence="1" key="2">
    <citation type="journal article" date="2015" name="Fish Shellfish Immunol.">
        <title>Early steps in the European eel (Anguilla anguilla)-Vibrio vulnificus interaction in the gills: Role of the RtxA13 toxin.</title>
        <authorList>
            <person name="Callol A."/>
            <person name="Pajuelo D."/>
            <person name="Ebbesson L."/>
            <person name="Teles M."/>
            <person name="MacKenzie S."/>
            <person name="Amaro C."/>
        </authorList>
    </citation>
    <scope>NUCLEOTIDE SEQUENCE</scope>
</reference>